<proteinExistence type="predicted"/>
<feature type="region of interest" description="Disordered" evidence="3">
    <location>
        <begin position="18"/>
        <end position="40"/>
    </location>
</feature>
<dbReference type="RefSeq" id="XP_001645659.1">
    <property type="nucleotide sequence ID" value="XM_001645609.1"/>
</dbReference>
<dbReference type="GeneID" id="5546054"/>
<evidence type="ECO:0000313" key="5">
    <source>
        <dbReference type="Proteomes" id="UP000000267"/>
    </source>
</evidence>
<dbReference type="STRING" id="436907.A7TIY9"/>
<dbReference type="SUPFAM" id="SSF50998">
    <property type="entry name" value="Quinoprotein alcohol dehydrogenase-like"/>
    <property type="match status" value="1"/>
</dbReference>
<dbReference type="InterPro" id="IPR052254">
    <property type="entry name" value="CUL4-DDB1_E3_ligase_receptor"/>
</dbReference>
<dbReference type="KEGG" id="vpo:Kpol_541p43"/>
<gene>
    <name evidence="4" type="ORF">Kpol_541p43</name>
</gene>
<dbReference type="Proteomes" id="UP000000267">
    <property type="component" value="Unassembled WGS sequence"/>
</dbReference>
<dbReference type="PhylomeDB" id="A7TIY9"/>
<protein>
    <submittedName>
        <fullName evidence="4">Uncharacterized protein</fullName>
    </submittedName>
</protein>
<sequence>MSRPLPGFYYDEERNRYFPITTSGPGPHPQDKGKYKKLKTENNKDLKKLEDEYISAGEKIISHQSDPFTRLYSSTSITIPRALASPSSKFRQKYHNERAFDNIKIQKFRFNELHTTEKLIQNKSVYIDNEIYFTTTFGRIVKCSKSDKHNISLVSVFDSYPGQRKFFECTRIEYCDRKIFVHFQKFGSNYHEFLLLANLNGIELEIINRRTLVSPNGSHIFDSTLINNNIIVTSKNKLNMYAWDSENAKRTISIDTSKNPSDILSIAKSSNSKGCTKIYCSTRSGLIVSVDLMNKDTIRNKTDKLIIYNIPDIKSVISIKSGDNNGILYASVIEKTPGSKMNTEIRNKIVVIDLINIKSHTKGICEPATYVKLETNFSNFARGTGNI</sequence>
<dbReference type="InterPro" id="IPR011047">
    <property type="entry name" value="Quinoprotein_ADH-like_sf"/>
</dbReference>
<dbReference type="PANTHER" id="PTHR44472">
    <property type="entry name" value="DDB1- AND CUL4-ASSOCIATED FACTOR 4-RELATED"/>
    <property type="match status" value="1"/>
</dbReference>
<dbReference type="FunCoup" id="A7TIY9">
    <property type="interactions" value="11"/>
</dbReference>
<evidence type="ECO:0000256" key="1">
    <source>
        <dbReference type="ARBA" id="ARBA00022574"/>
    </source>
</evidence>
<evidence type="ECO:0000256" key="3">
    <source>
        <dbReference type="SAM" id="MobiDB-lite"/>
    </source>
</evidence>
<accession>A7TIY9</accession>
<keyword evidence="1" id="KW-0853">WD repeat</keyword>
<dbReference type="OMA" id="NDINDSC"/>
<dbReference type="InParanoid" id="A7TIY9"/>
<name>A7TIY9_VANPO</name>
<dbReference type="EMBL" id="DS480398">
    <property type="protein sequence ID" value="EDO17801.1"/>
    <property type="molecule type" value="Genomic_DNA"/>
</dbReference>
<evidence type="ECO:0000256" key="2">
    <source>
        <dbReference type="ARBA" id="ARBA00022737"/>
    </source>
</evidence>
<reference evidence="4 5" key="1">
    <citation type="journal article" date="2007" name="Proc. Natl. Acad. Sci. U.S.A.">
        <title>Independent sorting-out of thousands of duplicated gene pairs in two yeast species descended from a whole-genome duplication.</title>
        <authorList>
            <person name="Scannell D.R."/>
            <person name="Frank A.C."/>
            <person name="Conant G.C."/>
            <person name="Byrne K.P."/>
            <person name="Woolfit M."/>
            <person name="Wolfe K.H."/>
        </authorList>
    </citation>
    <scope>NUCLEOTIDE SEQUENCE [LARGE SCALE GENOMIC DNA]</scope>
    <source>
        <strain evidence="5">ATCC 22028 / DSM 70294 / BCRC 21397 / CBS 2163 / NBRC 10782 / NRRL Y-8283 / UCD 57-17</strain>
    </source>
</reference>
<keyword evidence="5" id="KW-1185">Reference proteome</keyword>
<organism evidence="5">
    <name type="scientific">Vanderwaltozyma polyspora (strain ATCC 22028 / DSM 70294 / BCRC 21397 / CBS 2163 / NBRC 10782 / NRRL Y-8283 / UCD 57-17)</name>
    <name type="common">Kluyveromyces polysporus</name>
    <dbReference type="NCBI Taxonomy" id="436907"/>
    <lineage>
        <taxon>Eukaryota</taxon>
        <taxon>Fungi</taxon>
        <taxon>Dikarya</taxon>
        <taxon>Ascomycota</taxon>
        <taxon>Saccharomycotina</taxon>
        <taxon>Saccharomycetes</taxon>
        <taxon>Saccharomycetales</taxon>
        <taxon>Saccharomycetaceae</taxon>
        <taxon>Vanderwaltozyma</taxon>
    </lineage>
</organism>
<dbReference type="OrthoDB" id="128867at2759"/>
<keyword evidence="2" id="KW-0677">Repeat</keyword>
<dbReference type="PANTHER" id="PTHR44472:SF1">
    <property type="entry name" value="DDB1 AND CUL4 ASSOCIATED FACTOR 4"/>
    <property type="match status" value="1"/>
</dbReference>
<dbReference type="AlphaFoldDB" id="A7TIY9"/>
<feature type="compositionally biased region" description="Basic and acidic residues" evidence="3">
    <location>
        <begin position="29"/>
        <end position="40"/>
    </location>
</feature>
<dbReference type="HOGENOM" id="CLU_714110_0_0_1"/>
<evidence type="ECO:0000313" key="4">
    <source>
        <dbReference type="EMBL" id="EDO17801.1"/>
    </source>
</evidence>